<dbReference type="AlphaFoldDB" id="A0AAD9HTY1"/>
<feature type="transmembrane region" description="Helical" evidence="2">
    <location>
        <begin position="15"/>
        <end position="33"/>
    </location>
</feature>
<keyword evidence="2" id="KW-0812">Transmembrane</keyword>
<feature type="region of interest" description="Disordered" evidence="1">
    <location>
        <begin position="64"/>
        <end position="88"/>
    </location>
</feature>
<evidence type="ECO:0000313" key="4">
    <source>
        <dbReference type="Proteomes" id="UP001232148"/>
    </source>
</evidence>
<organism evidence="3 4">
    <name type="scientific">Colletotrichum zoysiae</name>
    <dbReference type="NCBI Taxonomy" id="1216348"/>
    <lineage>
        <taxon>Eukaryota</taxon>
        <taxon>Fungi</taxon>
        <taxon>Dikarya</taxon>
        <taxon>Ascomycota</taxon>
        <taxon>Pezizomycotina</taxon>
        <taxon>Sordariomycetes</taxon>
        <taxon>Hypocreomycetidae</taxon>
        <taxon>Glomerellales</taxon>
        <taxon>Glomerellaceae</taxon>
        <taxon>Colletotrichum</taxon>
        <taxon>Colletotrichum graminicola species complex</taxon>
    </lineage>
</organism>
<evidence type="ECO:0000256" key="2">
    <source>
        <dbReference type="SAM" id="Phobius"/>
    </source>
</evidence>
<reference evidence="3" key="1">
    <citation type="submission" date="2021-06" db="EMBL/GenBank/DDBJ databases">
        <title>Comparative genomics, transcriptomics and evolutionary studies reveal genomic signatures of adaptation to plant cell wall in hemibiotrophic fungi.</title>
        <authorList>
            <consortium name="DOE Joint Genome Institute"/>
            <person name="Baroncelli R."/>
            <person name="Diaz J.F."/>
            <person name="Benocci T."/>
            <person name="Peng M."/>
            <person name="Battaglia E."/>
            <person name="Haridas S."/>
            <person name="Andreopoulos W."/>
            <person name="Labutti K."/>
            <person name="Pangilinan J."/>
            <person name="Floch G.L."/>
            <person name="Makela M.R."/>
            <person name="Henrissat B."/>
            <person name="Grigoriev I.V."/>
            <person name="Crouch J.A."/>
            <person name="De Vries R.P."/>
            <person name="Sukno S.A."/>
            <person name="Thon M.R."/>
        </authorList>
    </citation>
    <scope>NUCLEOTIDE SEQUENCE</scope>
    <source>
        <strain evidence="3">MAFF235873</strain>
    </source>
</reference>
<accession>A0AAD9HTY1</accession>
<keyword evidence="2" id="KW-0472">Membrane</keyword>
<dbReference type="Proteomes" id="UP001232148">
    <property type="component" value="Unassembled WGS sequence"/>
</dbReference>
<sequence>MRAGLVVGSVTTSEYLVLYVFSFSSSFFARLMGRSVAGDTAPGIQGTKQTNTHRRFGIAELDGQGRAMSRNRSSSSAGGIMANHTYIW</sequence>
<proteinExistence type="predicted"/>
<name>A0AAD9HTY1_9PEZI</name>
<protein>
    <submittedName>
        <fullName evidence="3">Uncharacterized protein</fullName>
    </submittedName>
</protein>
<gene>
    <name evidence="3" type="ORF">LX32DRAFT_418033</name>
</gene>
<feature type="compositionally biased region" description="Low complexity" evidence="1">
    <location>
        <begin position="65"/>
        <end position="79"/>
    </location>
</feature>
<comment type="caution">
    <text evidence="3">The sequence shown here is derived from an EMBL/GenBank/DDBJ whole genome shotgun (WGS) entry which is preliminary data.</text>
</comment>
<evidence type="ECO:0000256" key="1">
    <source>
        <dbReference type="SAM" id="MobiDB-lite"/>
    </source>
</evidence>
<dbReference type="EMBL" id="MU842815">
    <property type="protein sequence ID" value="KAK2034251.1"/>
    <property type="molecule type" value="Genomic_DNA"/>
</dbReference>
<keyword evidence="4" id="KW-1185">Reference proteome</keyword>
<evidence type="ECO:0000313" key="3">
    <source>
        <dbReference type="EMBL" id="KAK2034251.1"/>
    </source>
</evidence>
<keyword evidence="2" id="KW-1133">Transmembrane helix</keyword>